<gene>
    <name evidence="1" type="ORF">CFK40_09505</name>
</gene>
<accession>A0A221MC97</accession>
<dbReference type="EMBL" id="CP022437">
    <property type="protein sequence ID" value="ASN05232.1"/>
    <property type="molecule type" value="Genomic_DNA"/>
</dbReference>
<sequence length="63" mass="7051">MRIIIIVGVGLSAMLAVYKWRYKLVNMILAVSVLRKLGVILTMNMPTIKNKILSNIFTKTSNG</sequence>
<dbReference type="OrthoDB" id="2692040at2"/>
<protein>
    <submittedName>
        <fullName evidence="1">Uncharacterized protein</fullName>
    </submittedName>
</protein>
<evidence type="ECO:0000313" key="1">
    <source>
        <dbReference type="EMBL" id="ASN05232.1"/>
    </source>
</evidence>
<reference evidence="1 2" key="1">
    <citation type="journal article" date="2003" name="Int. J. Syst. Evol. Microbiol.">
        <title>Virgibacillus carmonensis sp. nov., Virgibacillus necropolis sp. nov. and Virgibacillus picturae sp. nov., three novel species isolated from deteriorated mural paintings, transfer of the species of the genus salibacillus to Virgibacillus, as Virgibacillus marismortui comb. nov. and Virgibacillus salexigens comb. nov., and emended description of the genus Virgibacillus.</title>
        <authorList>
            <person name="Heyrman J."/>
            <person name="Logan N.A."/>
            <person name="Busse H.J."/>
            <person name="Balcaen A."/>
            <person name="Lebbe L."/>
            <person name="Rodriguez-Diaz M."/>
            <person name="Swings J."/>
            <person name="De Vos P."/>
        </authorList>
    </citation>
    <scope>NUCLEOTIDE SEQUENCE [LARGE SCALE GENOMIC DNA]</scope>
    <source>
        <strain evidence="1 2">LMG 19488</strain>
    </source>
</reference>
<name>A0A221MC97_9BACI</name>
<keyword evidence="2" id="KW-1185">Reference proteome</keyword>
<organism evidence="1 2">
    <name type="scientific">Virgibacillus necropolis</name>
    <dbReference type="NCBI Taxonomy" id="163877"/>
    <lineage>
        <taxon>Bacteria</taxon>
        <taxon>Bacillati</taxon>
        <taxon>Bacillota</taxon>
        <taxon>Bacilli</taxon>
        <taxon>Bacillales</taxon>
        <taxon>Bacillaceae</taxon>
        <taxon>Virgibacillus</taxon>
    </lineage>
</organism>
<evidence type="ECO:0000313" key="2">
    <source>
        <dbReference type="Proteomes" id="UP000204391"/>
    </source>
</evidence>
<dbReference type="RefSeq" id="WP_089532082.1">
    <property type="nucleotide sequence ID" value="NZ_CP022437.1"/>
</dbReference>
<dbReference type="KEGG" id="vne:CFK40_09505"/>
<dbReference type="AlphaFoldDB" id="A0A221MC97"/>
<proteinExistence type="predicted"/>
<dbReference type="Proteomes" id="UP000204391">
    <property type="component" value="Chromosome"/>
</dbReference>